<dbReference type="HOGENOM" id="CLU_2134020_0_0_1"/>
<dbReference type="VEuPathDB" id="FungiDB:MGG_17766"/>
<protein>
    <submittedName>
        <fullName evidence="1">Uncharacterized protein</fullName>
    </submittedName>
</protein>
<sequence>MNLWKGSDFIYTTNGNVGDNTWVMTLDGKKIGFNIEPNCGYTLNLEWQKMPPGYEIKGGWEWFDSDDEGSDSDDEGGGVYCWSGLGNAAAEYALTKVRNLYIGQVEYEKGHYP</sequence>
<name>G4NHR3_PYRO7</name>
<organism evidence="1 2">
    <name type="scientific">Pyricularia oryzae (strain 70-15 / ATCC MYA-4617 / FGSC 8958)</name>
    <name type="common">Rice blast fungus</name>
    <name type="synonym">Magnaporthe oryzae</name>
    <dbReference type="NCBI Taxonomy" id="242507"/>
    <lineage>
        <taxon>Eukaryota</taxon>
        <taxon>Fungi</taxon>
        <taxon>Dikarya</taxon>
        <taxon>Ascomycota</taxon>
        <taxon>Pezizomycotina</taxon>
        <taxon>Sordariomycetes</taxon>
        <taxon>Sordariomycetidae</taxon>
        <taxon>Magnaporthales</taxon>
        <taxon>Pyriculariaceae</taxon>
        <taxon>Pyricularia</taxon>
    </lineage>
</organism>
<dbReference type="Proteomes" id="UP000009058">
    <property type="component" value="Chromosome 6"/>
</dbReference>
<dbReference type="AlphaFoldDB" id="G4NHR3"/>
<dbReference type="EMBL" id="CM001236">
    <property type="protein sequence ID" value="EHA47773.1"/>
    <property type="molecule type" value="Genomic_DNA"/>
</dbReference>
<dbReference type="OrthoDB" id="10412919at2759"/>
<keyword evidence="2" id="KW-1185">Reference proteome</keyword>
<dbReference type="InParanoid" id="G4NHR3"/>
<proteinExistence type="predicted"/>
<reference evidence="1 2" key="1">
    <citation type="journal article" date="2005" name="Nature">
        <title>The genome sequence of the rice blast fungus Magnaporthe grisea.</title>
        <authorList>
            <person name="Dean R.A."/>
            <person name="Talbot N.J."/>
            <person name="Ebbole D.J."/>
            <person name="Farman M.L."/>
            <person name="Mitchell T.K."/>
            <person name="Orbach M.J."/>
            <person name="Thon M."/>
            <person name="Kulkarni R."/>
            <person name="Xu J.R."/>
            <person name="Pan H."/>
            <person name="Read N.D."/>
            <person name="Lee Y.H."/>
            <person name="Carbone I."/>
            <person name="Brown D."/>
            <person name="Oh Y.Y."/>
            <person name="Donofrio N."/>
            <person name="Jeong J.S."/>
            <person name="Soanes D.M."/>
            <person name="Djonovic S."/>
            <person name="Kolomiets E."/>
            <person name="Rehmeyer C."/>
            <person name="Li W."/>
            <person name="Harding M."/>
            <person name="Kim S."/>
            <person name="Lebrun M.H."/>
            <person name="Bohnert H."/>
            <person name="Coughlan S."/>
            <person name="Butler J."/>
            <person name="Calvo S."/>
            <person name="Ma L.J."/>
            <person name="Nicol R."/>
            <person name="Purcell S."/>
            <person name="Nusbaum C."/>
            <person name="Galagan J.E."/>
            <person name="Birren B.W."/>
        </authorList>
    </citation>
    <scope>NUCLEOTIDE SEQUENCE [LARGE SCALE GENOMIC DNA]</scope>
    <source>
        <strain evidence="2">70-15 / ATCC MYA-4617 / FGSC 8958</strain>
    </source>
</reference>
<evidence type="ECO:0000313" key="2">
    <source>
        <dbReference type="Proteomes" id="UP000009058"/>
    </source>
</evidence>
<gene>
    <name evidence="1" type="ORF">MGG_17766</name>
</gene>
<dbReference type="KEGG" id="mgr:MGG_17766"/>
<dbReference type="GeneID" id="12987193"/>
<accession>G4NHR3</accession>
<reference key="2">
    <citation type="submission" date="2011-05" db="EMBL/GenBank/DDBJ databases">
        <title>The Genome Sequence of Magnaporthe oryzae 70-15.</title>
        <authorList>
            <consortium name="The Broad Institute Genome Sequencing Platform"/>
            <person name="Ma L.-J."/>
            <person name="Dead R."/>
            <person name="Young S.K."/>
            <person name="Zeng Q."/>
            <person name="Gargeya S."/>
            <person name="Fitzgerald M."/>
            <person name="Haas B."/>
            <person name="Abouelleil A."/>
            <person name="Alvarado L."/>
            <person name="Arachchi H.M."/>
            <person name="Berlin A."/>
            <person name="Brown A."/>
            <person name="Chapman S.B."/>
            <person name="Chen Z."/>
            <person name="Dunbar C."/>
            <person name="Freedman E."/>
            <person name="Gearin G."/>
            <person name="Gellesch M."/>
            <person name="Goldberg J."/>
            <person name="Griggs A."/>
            <person name="Gujja S."/>
            <person name="Heiman D."/>
            <person name="Howarth C."/>
            <person name="Larson L."/>
            <person name="Lui A."/>
            <person name="MacDonald P.J.P."/>
            <person name="Mehta T."/>
            <person name="Montmayeur A."/>
            <person name="Murphy C."/>
            <person name="Neiman D."/>
            <person name="Pearson M."/>
            <person name="Priest M."/>
            <person name="Roberts A."/>
            <person name="Saif S."/>
            <person name="Shea T."/>
            <person name="Shenoy N."/>
            <person name="Sisk P."/>
            <person name="Stolte C."/>
            <person name="Sykes S."/>
            <person name="Yandava C."/>
            <person name="Wortman J."/>
            <person name="Nusbaum C."/>
            <person name="Birren B."/>
        </authorList>
    </citation>
    <scope>NUCLEOTIDE SEQUENCE</scope>
    <source>
        <strain>70-15</strain>
    </source>
</reference>
<dbReference type="RefSeq" id="XP_003720140.1">
    <property type="nucleotide sequence ID" value="XM_003720092.1"/>
</dbReference>
<evidence type="ECO:0000313" key="1">
    <source>
        <dbReference type="EMBL" id="EHA47773.1"/>
    </source>
</evidence>